<dbReference type="GO" id="GO:0015128">
    <property type="term" value="F:gluconate transmembrane transporter activity"/>
    <property type="evidence" value="ECO:0007669"/>
    <property type="project" value="InterPro"/>
</dbReference>
<evidence type="ECO:0000256" key="7">
    <source>
        <dbReference type="ARBA" id="ARBA00049663"/>
    </source>
</evidence>
<comment type="caution">
    <text evidence="9">The sequence shown here is derived from an EMBL/GenBank/DDBJ whole genome shotgun (WGS) entry which is preliminary data.</text>
</comment>
<dbReference type="PANTHER" id="PTHR30354:SF22">
    <property type="entry name" value="HIGH-AFFINITY GLUCONATE TRANSPORTER"/>
    <property type="match status" value="1"/>
</dbReference>
<keyword evidence="5 8" id="KW-1133">Transmembrane helix</keyword>
<keyword evidence="2" id="KW-0813">Transport</keyword>
<gene>
    <name evidence="9" type="ORF">C5Y96_16025</name>
</gene>
<comment type="similarity">
    <text evidence="7">Belongs to the GntP permease family.</text>
</comment>
<feature type="non-terminal residue" evidence="9">
    <location>
        <position position="1"/>
    </location>
</feature>
<evidence type="ECO:0000256" key="1">
    <source>
        <dbReference type="ARBA" id="ARBA00004651"/>
    </source>
</evidence>
<organism evidence="9 10">
    <name type="scientific">Blastopirellula marina</name>
    <dbReference type="NCBI Taxonomy" id="124"/>
    <lineage>
        <taxon>Bacteria</taxon>
        <taxon>Pseudomonadati</taxon>
        <taxon>Planctomycetota</taxon>
        <taxon>Planctomycetia</taxon>
        <taxon>Pirellulales</taxon>
        <taxon>Pirellulaceae</taxon>
        <taxon>Blastopirellula</taxon>
    </lineage>
</organism>
<evidence type="ECO:0000256" key="4">
    <source>
        <dbReference type="ARBA" id="ARBA00022692"/>
    </source>
</evidence>
<proteinExistence type="inferred from homology"/>
<accession>A0A2S8F8C6</accession>
<name>A0A2S8F8C6_9BACT</name>
<dbReference type="AlphaFoldDB" id="A0A2S8F8C6"/>
<keyword evidence="6 8" id="KW-0472">Membrane</keyword>
<feature type="transmembrane region" description="Helical" evidence="8">
    <location>
        <begin position="28"/>
        <end position="52"/>
    </location>
</feature>
<dbReference type="EMBL" id="PUIA01000048">
    <property type="protein sequence ID" value="PQO28418.1"/>
    <property type="molecule type" value="Genomic_DNA"/>
</dbReference>
<evidence type="ECO:0000256" key="2">
    <source>
        <dbReference type="ARBA" id="ARBA00022448"/>
    </source>
</evidence>
<evidence type="ECO:0000313" key="9">
    <source>
        <dbReference type="EMBL" id="PQO28418.1"/>
    </source>
</evidence>
<evidence type="ECO:0000313" key="10">
    <source>
        <dbReference type="Proteomes" id="UP000240009"/>
    </source>
</evidence>
<dbReference type="PANTHER" id="PTHR30354">
    <property type="entry name" value="GNT FAMILY GLUCONATE TRANSPORTER"/>
    <property type="match status" value="1"/>
</dbReference>
<keyword evidence="4 8" id="KW-0812">Transmembrane</keyword>
<evidence type="ECO:0000256" key="6">
    <source>
        <dbReference type="ARBA" id="ARBA00023136"/>
    </source>
</evidence>
<protein>
    <submittedName>
        <fullName evidence="9">Gluconate permease</fullName>
    </submittedName>
</protein>
<keyword evidence="3" id="KW-1003">Cell membrane</keyword>
<evidence type="ECO:0000256" key="5">
    <source>
        <dbReference type="ARBA" id="ARBA00022989"/>
    </source>
</evidence>
<evidence type="ECO:0000256" key="8">
    <source>
        <dbReference type="SAM" id="Phobius"/>
    </source>
</evidence>
<reference evidence="9 10" key="1">
    <citation type="submission" date="2018-02" db="EMBL/GenBank/DDBJ databases">
        <title>Comparative genomes isolates from brazilian mangrove.</title>
        <authorList>
            <person name="Araujo J.E."/>
            <person name="Taketani R.G."/>
            <person name="Silva M.C.P."/>
            <person name="Loureco M.V."/>
            <person name="Andreote F.D."/>
        </authorList>
    </citation>
    <scope>NUCLEOTIDE SEQUENCE [LARGE SCALE GENOMIC DNA]</scope>
    <source>
        <strain evidence="9 10">HEX-2 MGV</strain>
    </source>
</reference>
<dbReference type="GO" id="GO:0005886">
    <property type="term" value="C:plasma membrane"/>
    <property type="evidence" value="ECO:0007669"/>
    <property type="project" value="UniProtKB-SubCell"/>
</dbReference>
<dbReference type="Pfam" id="PF02447">
    <property type="entry name" value="GntP_permease"/>
    <property type="match status" value="1"/>
</dbReference>
<evidence type="ECO:0000256" key="3">
    <source>
        <dbReference type="ARBA" id="ARBA00022475"/>
    </source>
</evidence>
<dbReference type="Proteomes" id="UP000240009">
    <property type="component" value="Unassembled WGS sequence"/>
</dbReference>
<sequence>MGSWMNDSGFWVFAKMSGLTEVEALKSWTLLLLVLGGVSFLSTLAFATLLPLV</sequence>
<dbReference type="InterPro" id="IPR003474">
    <property type="entry name" value="Glcn_transporter"/>
</dbReference>
<comment type="subcellular location">
    <subcellularLocation>
        <location evidence="1">Cell membrane</location>
        <topology evidence="1">Multi-pass membrane protein</topology>
    </subcellularLocation>
</comment>